<dbReference type="Pfam" id="PF14436">
    <property type="entry name" value="EndoU_bacteria"/>
    <property type="match status" value="1"/>
</dbReference>
<name>A0AAE4AYA7_9ACTN</name>
<dbReference type="RefSeq" id="WP_307239977.1">
    <property type="nucleotide sequence ID" value="NZ_JAUSUZ010000001.1"/>
</dbReference>
<comment type="caution">
    <text evidence="3">The sequence shown here is derived from an EMBL/GenBank/DDBJ whole genome shotgun (WGS) entry which is preliminary data.</text>
</comment>
<dbReference type="GO" id="GO:0004519">
    <property type="term" value="F:endonuclease activity"/>
    <property type="evidence" value="ECO:0007669"/>
    <property type="project" value="InterPro"/>
</dbReference>
<dbReference type="EMBL" id="JAUSUZ010000001">
    <property type="protein sequence ID" value="MDQ0366556.1"/>
    <property type="molecule type" value="Genomic_DNA"/>
</dbReference>
<feature type="region of interest" description="Disordered" evidence="1">
    <location>
        <begin position="37"/>
        <end position="57"/>
    </location>
</feature>
<protein>
    <recommendedName>
        <fullName evidence="2">Bacterial EndoU nuclease domain-containing protein</fullName>
    </recommendedName>
</protein>
<evidence type="ECO:0000256" key="1">
    <source>
        <dbReference type="SAM" id="MobiDB-lite"/>
    </source>
</evidence>
<reference evidence="3 4" key="1">
    <citation type="submission" date="2023-07" db="EMBL/GenBank/DDBJ databases">
        <title>Sequencing the genomes of 1000 actinobacteria strains.</title>
        <authorList>
            <person name="Klenk H.-P."/>
        </authorList>
    </citation>
    <scope>NUCLEOTIDE SEQUENCE [LARGE SCALE GENOMIC DNA]</scope>
    <source>
        <strain evidence="3 4">DSM 44709</strain>
    </source>
</reference>
<dbReference type="AlphaFoldDB" id="A0AAE4AYA7"/>
<keyword evidence="4" id="KW-1185">Reference proteome</keyword>
<gene>
    <name evidence="3" type="ORF">J2S42_003225</name>
</gene>
<feature type="domain" description="Bacterial EndoU nuclease" evidence="2">
    <location>
        <begin position="23"/>
        <end position="88"/>
    </location>
</feature>
<dbReference type="Proteomes" id="UP001240236">
    <property type="component" value="Unassembled WGS sequence"/>
</dbReference>
<evidence type="ECO:0000313" key="4">
    <source>
        <dbReference type="Proteomes" id="UP001240236"/>
    </source>
</evidence>
<evidence type="ECO:0000259" key="2">
    <source>
        <dbReference type="Pfam" id="PF14436"/>
    </source>
</evidence>
<proteinExistence type="predicted"/>
<sequence>MGGHRERAGERPPDADRRLIPGARVDRANGVYEAEPEFFDPTLDPPAGRWKPKAGNEGVSTFFPNDWTPAQVDNAIAGAFENSTRTGNTWRARTGA</sequence>
<organism evidence="3 4">
    <name type="scientific">Catenuloplanes indicus</name>
    <dbReference type="NCBI Taxonomy" id="137267"/>
    <lineage>
        <taxon>Bacteria</taxon>
        <taxon>Bacillati</taxon>
        <taxon>Actinomycetota</taxon>
        <taxon>Actinomycetes</taxon>
        <taxon>Micromonosporales</taxon>
        <taxon>Micromonosporaceae</taxon>
        <taxon>Catenuloplanes</taxon>
    </lineage>
</organism>
<dbReference type="InterPro" id="IPR029501">
    <property type="entry name" value="EndoU_bac"/>
</dbReference>
<accession>A0AAE4AYA7</accession>
<evidence type="ECO:0000313" key="3">
    <source>
        <dbReference type="EMBL" id="MDQ0366556.1"/>
    </source>
</evidence>